<feature type="compositionally biased region" description="Polar residues" evidence="1">
    <location>
        <begin position="774"/>
        <end position="784"/>
    </location>
</feature>
<evidence type="ECO:0000256" key="1">
    <source>
        <dbReference type="SAM" id="MobiDB-lite"/>
    </source>
</evidence>
<feature type="compositionally biased region" description="Polar residues" evidence="1">
    <location>
        <begin position="973"/>
        <end position="991"/>
    </location>
</feature>
<feature type="compositionally biased region" description="Polar residues" evidence="1">
    <location>
        <begin position="707"/>
        <end position="716"/>
    </location>
</feature>
<gene>
    <name evidence="2" type="ORF">AMATHDRAFT_63529</name>
</gene>
<feature type="compositionally biased region" description="Basic residues" evidence="1">
    <location>
        <begin position="336"/>
        <end position="345"/>
    </location>
</feature>
<feature type="compositionally biased region" description="Basic and acidic residues" evidence="1">
    <location>
        <begin position="629"/>
        <end position="655"/>
    </location>
</feature>
<feature type="region of interest" description="Disordered" evidence="1">
    <location>
        <begin position="930"/>
        <end position="991"/>
    </location>
</feature>
<sequence>MDDEFTDILGSGLLNVKPQSGFACLSFASKTTIILGALLLSYIASVKVWNKILKWRELSYRLSMRRRHGIPDSDHRPFAVAYAAVQQARERREALASIARNKTKLSEKRQQAQAHANQDIRHRAAGSSNNVEPAWNNDRFVPHYENYNLPTPQDINYVTIRPSSYTGGLPPVSSNEERVIYPRATELVSQTDYPVSSSLRAAKNTKKTSSGHKSNGYSLPDDGVESIRSRRIVDIDEIPKRGSKREFGDADEAEDVLESKKAREKRARRLLLEEEVQSPSEEEMEIDMYEMDDEVGELDYVSRGRKRDRAEAGSTFGGDDDSDSDDFVNFPETTRRSRKRRSILKKRSDAVINQRGTKRDRDIDDEPSDDGSDRDSLRVSSRKRRNRRNAPSPEQSDEDVSMDDSPASSSRARKIGEEWVTNGVRYKIGPNGERLRQALIKKARQKYHMPADSQHPDRNANLEICVETWLTEDDYQDVKAQQLLAWQDSPKSSAERELAAKVEPPPSPNGKSLLWKSASPSMSTPELSSTVATSPVTPTASSKRIGYDLRRQSTTSDLNLKVNPFQHSSLQPNKRVASVSLRTASVTVPSTGLIDSTNASPRTSTSVRIYSKWEKQDLEAAAMMKMREAARKKEVEEKERQEKERAEKEKEEKAKAAATKPLPIVPIISVTKPAEEKVTQPESKQIPNFFAKPAEPAKDTAKPAEPSMSQPFSFPSASKPESKPAEIKPSLFPIHPSTGSQSGLPFSLPKPTTGGAPPETSAKPAEQLKPQPTFPFSATQQQGMPATAPAVTPSPMFTFAKPETKKDEPAASQSTPAPSLLSRLGGQTPSAAPPSSPMPSFFNKPAEQPKAASTFTVPTATAPAAPAQFAVQPSVSSAPQAPSTSTSTTPGLKFNFMAPTKSTAMPTAPQAPASVASSTSAETQKPLFSFKASGTPSFSTTASSQGPKAADAGKSPFSGFGTGISSDAGAKSSVPNPFSGNTAGGATNTSNFGTSGVVGNVGASAMAAPSTSTAAPKTAFTTFGPSSNAGANAATTTADAGNKFMFGPSGVMGAGATFGNHGMSSAVPSAEAPKATGFSGFGNPQTTPAAGTPAATPSAFSSASNTFGGNGASNAFTVKPAEANKSPFAFGQTSTLGAAPTTGASEQPKSPFFNPINNMGTTTVPTSAPSTNPSTPKFSFGVPNNMGKPMDTNIAATNMFGMGATPNASSSTNAPAPAAKPFTFGLNAPSVLPSFGMPSGGQAVFGNTAGSTNTTAASQAGASAPFFEFNATAPSNTSSSNTPGQK</sequence>
<accession>A0A2A9NNK4</accession>
<reference evidence="2 3" key="1">
    <citation type="submission" date="2014-02" db="EMBL/GenBank/DDBJ databases">
        <title>Transposable element dynamics among asymbiotic and ectomycorrhizal Amanita fungi.</title>
        <authorList>
            <consortium name="DOE Joint Genome Institute"/>
            <person name="Hess J."/>
            <person name="Skrede I."/>
            <person name="Wolfe B."/>
            <person name="LaButti K."/>
            <person name="Ohm R.A."/>
            <person name="Grigoriev I.V."/>
            <person name="Pringle A."/>
        </authorList>
    </citation>
    <scope>NUCLEOTIDE SEQUENCE [LARGE SCALE GENOMIC DNA]</scope>
    <source>
        <strain evidence="2 3">SKay4041</strain>
    </source>
</reference>
<dbReference type="STRING" id="703135.A0A2A9NNK4"/>
<feature type="compositionally biased region" description="Polar residues" evidence="1">
    <location>
        <begin position="518"/>
        <end position="527"/>
    </location>
</feature>
<feature type="region of interest" description="Disordered" evidence="1">
    <location>
        <begin position="101"/>
        <end position="134"/>
    </location>
</feature>
<evidence type="ECO:0000313" key="2">
    <source>
        <dbReference type="EMBL" id="PFH49253.1"/>
    </source>
</evidence>
<feature type="compositionally biased region" description="Low complexity" evidence="1">
    <location>
        <begin position="528"/>
        <end position="542"/>
    </location>
</feature>
<feature type="region of interest" description="Disordered" evidence="1">
    <location>
        <begin position="1068"/>
        <end position="1099"/>
    </location>
</feature>
<feature type="region of interest" description="Disordered" evidence="1">
    <location>
        <begin position="300"/>
        <end position="418"/>
    </location>
</feature>
<dbReference type="Proteomes" id="UP000242287">
    <property type="component" value="Unassembled WGS sequence"/>
</dbReference>
<name>A0A2A9NNK4_9AGAR</name>
<feature type="compositionally biased region" description="Low complexity" evidence="1">
    <location>
        <begin position="1084"/>
        <end position="1099"/>
    </location>
</feature>
<evidence type="ECO:0000313" key="3">
    <source>
        <dbReference type="Proteomes" id="UP000242287"/>
    </source>
</evidence>
<dbReference type="EMBL" id="KZ302035">
    <property type="protein sequence ID" value="PFH49253.1"/>
    <property type="molecule type" value="Genomic_DNA"/>
</dbReference>
<dbReference type="OrthoDB" id="9451547at2759"/>
<feature type="compositionally biased region" description="Low complexity" evidence="1">
    <location>
        <begin position="851"/>
        <end position="890"/>
    </location>
</feature>
<feature type="region of interest" description="Disordered" evidence="1">
    <location>
        <begin position="629"/>
        <end position="897"/>
    </location>
</feature>
<protein>
    <submittedName>
        <fullName evidence="2">Uncharacterized protein</fullName>
    </submittedName>
</protein>
<feature type="compositionally biased region" description="Polar residues" evidence="1">
    <location>
        <begin position="1132"/>
        <end position="1148"/>
    </location>
</feature>
<feature type="region of interest" description="Disordered" evidence="1">
    <location>
        <begin position="1132"/>
        <end position="1151"/>
    </location>
</feature>
<keyword evidence="3" id="KW-1185">Reference proteome</keyword>
<feature type="region of interest" description="Disordered" evidence="1">
    <location>
        <begin position="198"/>
        <end position="223"/>
    </location>
</feature>
<proteinExistence type="predicted"/>
<feature type="compositionally biased region" description="Polar residues" evidence="1">
    <location>
        <begin position="932"/>
        <end position="946"/>
    </location>
</feature>
<feature type="region of interest" description="Disordered" evidence="1">
    <location>
        <begin position="495"/>
        <end position="542"/>
    </location>
</feature>
<organism evidence="2 3">
    <name type="scientific">Amanita thiersii Skay4041</name>
    <dbReference type="NCBI Taxonomy" id="703135"/>
    <lineage>
        <taxon>Eukaryota</taxon>
        <taxon>Fungi</taxon>
        <taxon>Dikarya</taxon>
        <taxon>Basidiomycota</taxon>
        <taxon>Agaricomycotina</taxon>
        <taxon>Agaricomycetes</taxon>
        <taxon>Agaricomycetidae</taxon>
        <taxon>Agaricales</taxon>
        <taxon>Pluteineae</taxon>
        <taxon>Amanitaceae</taxon>
        <taxon>Amanita</taxon>
    </lineage>
</organism>